<dbReference type="SUPFAM" id="SSF81383">
    <property type="entry name" value="F-box domain"/>
    <property type="match status" value="1"/>
</dbReference>
<feature type="domain" description="F-box" evidence="1">
    <location>
        <begin position="3"/>
        <end position="49"/>
    </location>
</feature>
<evidence type="ECO:0000313" key="2">
    <source>
        <dbReference type="EMBL" id="EYU20978.1"/>
    </source>
</evidence>
<dbReference type="Pfam" id="PF24758">
    <property type="entry name" value="LRR_At5g56370"/>
    <property type="match status" value="1"/>
</dbReference>
<dbReference type="InterPro" id="IPR055411">
    <property type="entry name" value="LRR_FXL15/At3g58940/PEG3-like"/>
</dbReference>
<proteinExistence type="predicted"/>
<evidence type="ECO:0000259" key="1">
    <source>
        <dbReference type="PROSITE" id="PS50181"/>
    </source>
</evidence>
<keyword evidence="3" id="KW-1185">Reference proteome</keyword>
<dbReference type="Pfam" id="PF00646">
    <property type="entry name" value="F-box"/>
    <property type="match status" value="1"/>
</dbReference>
<accession>A0A022Q1K2</accession>
<dbReference type="AlphaFoldDB" id="A0A022Q1K2"/>
<dbReference type="PANTHER" id="PTHR34223:SF83">
    <property type="entry name" value="F-BOX DOMAIN-CONTAINING PROTEIN"/>
    <property type="match status" value="1"/>
</dbReference>
<protein>
    <recommendedName>
        <fullName evidence="1">F-box domain-containing protein</fullName>
    </recommendedName>
</protein>
<dbReference type="InterPro" id="IPR036047">
    <property type="entry name" value="F-box-like_dom_sf"/>
</dbReference>
<dbReference type="InterPro" id="IPR001810">
    <property type="entry name" value="F-box_dom"/>
</dbReference>
<reference evidence="2 3" key="1">
    <citation type="journal article" date="2013" name="Proc. Natl. Acad. Sci. U.S.A.">
        <title>Fine-scale variation in meiotic recombination in Mimulus inferred from population shotgun sequencing.</title>
        <authorList>
            <person name="Hellsten U."/>
            <person name="Wright K.M."/>
            <person name="Jenkins J."/>
            <person name="Shu S."/>
            <person name="Yuan Y."/>
            <person name="Wessler S.R."/>
            <person name="Schmutz J."/>
            <person name="Willis J.H."/>
            <person name="Rokhsar D.S."/>
        </authorList>
    </citation>
    <scope>NUCLEOTIDE SEQUENCE [LARGE SCALE GENOMIC DNA]</scope>
    <source>
        <strain evidence="3">cv. DUN x IM62</strain>
    </source>
</reference>
<dbReference type="STRING" id="4155.A0A022Q1K2"/>
<gene>
    <name evidence="2" type="ORF">MIMGU_mgv1a022212mg</name>
</gene>
<name>A0A022Q1K2_ERYGU</name>
<dbReference type="InterPro" id="IPR053197">
    <property type="entry name" value="F-box_SCFL_complex_component"/>
</dbReference>
<dbReference type="Gene3D" id="1.20.1280.50">
    <property type="match status" value="1"/>
</dbReference>
<evidence type="ECO:0000313" key="3">
    <source>
        <dbReference type="Proteomes" id="UP000030748"/>
    </source>
</evidence>
<organism evidence="2 3">
    <name type="scientific">Erythranthe guttata</name>
    <name type="common">Yellow monkey flower</name>
    <name type="synonym">Mimulus guttatus</name>
    <dbReference type="NCBI Taxonomy" id="4155"/>
    <lineage>
        <taxon>Eukaryota</taxon>
        <taxon>Viridiplantae</taxon>
        <taxon>Streptophyta</taxon>
        <taxon>Embryophyta</taxon>
        <taxon>Tracheophyta</taxon>
        <taxon>Spermatophyta</taxon>
        <taxon>Magnoliopsida</taxon>
        <taxon>eudicotyledons</taxon>
        <taxon>Gunneridae</taxon>
        <taxon>Pentapetalae</taxon>
        <taxon>asterids</taxon>
        <taxon>lamiids</taxon>
        <taxon>Lamiales</taxon>
        <taxon>Phrymaceae</taxon>
        <taxon>Erythranthe</taxon>
    </lineage>
</organism>
<dbReference type="PROSITE" id="PS50181">
    <property type="entry name" value="FBOX"/>
    <property type="match status" value="1"/>
</dbReference>
<dbReference type="EMBL" id="KI632246">
    <property type="protein sequence ID" value="EYU20978.1"/>
    <property type="molecule type" value="Genomic_DNA"/>
</dbReference>
<feature type="non-terminal residue" evidence="2">
    <location>
        <position position="1"/>
    </location>
</feature>
<dbReference type="PANTHER" id="PTHR34223">
    <property type="entry name" value="OS11G0201299 PROTEIN"/>
    <property type="match status" value="1"/>
</dbReference>
<dbReference type="Gene3D" id="3.80.10.10">
    <property type="entry name" value="Ribonuclease Inhibitor"/>
    <property type="match status" value="1"/>
</dbReference>
<dbReference type="Proteomes" id="UP000030748">
    <property type="component" value="Unassembled WGS sequence"/>
</dbReference>
<sequence>FDNDRINRLPDDILVAILSFLSPIEAERTSVLSSRWINLWKHTSSLKRYNEYTLLVDEVTQWLEYASAKKVPILELNFSPKFDESLSYPGLTCAFPHEFLARSISVDFKPLKALTLEYIDVDGGAIEFFLRNCPLLEELIVHESKELSIVEVCGSSLVLKRLEICYCRNLKLVRVSAPNLVSLTVQSLEELLIENVPMLVELSLPWGFGEISGENLCNAISCCNLQLEVLNLSVLKNPEVS</sequence>
<dbReference type="SUPFAM" id="SSF52047">
    <property type="entry name" value="RNI-like"/>
    <property type="match status" value="1"/>
</dbReference>
<dbReference type="InterPro" id="IPR032675">
    <property type="entry name" value="LRR_dom_sf"/>
</dbReference>